<dbReference type="PANTHER" id="PTHR43179:SF7">
    <property type="entry name" value="RHAMNOSYLTRANSFERASE WBBL"/>
    <property type="match status" value="1"/>
</dbReference>
<evidence type="ECO:0000259" key="1">
    <source>
        <dbReference type="Pfam" id="PF00535"/>
    </source>
</evidence>
<dbReference type="InterPro" id="IPR029044">
    <property type="entry name" value="Nucleotide-diphossugar_trans"/>
</dbReference>
<evidence type="ECO:0000313" key="3">
    <source>
        <dbReference type="Proteomes" id="UP001056336"/>
    </source>
</evidence>
<protein>
    <submittedName>
        <fullName evidence="2">Glycosyltransferase family 2 protein</fullName>
    </submittedName>
</protein>
<dbReference type="RefSeq" id="WP_249772397.1">
    <property type="nucleotide sequence ID" value="NZ_CP097332.1"/>
</dbReference>
<reference evidence="2" key="1">
    <citation type="journal article" date="2018" name="Int. J. Syst. Evol. Microbiol.">
        <title>Jatrophihabitans telluris sp. nov., isolated from sediment soil of lava forest wetlands and the emended description of the genus Jatrophihabitans.</title>
        <authorList>
            <person name="Lee K.C."/>
            <person name="Suh M.K."/>
            <person name="Eom M.K."/>
            <person name="Kim K.K."/>
            <person name="Kim J.S."/>
            <person name="Kim D.S."/>
            <person name="Ko S.H."/>
            <person name="Shin Y.K."/>
            <person name="Lee J.S."/>
        </authorList>
    </citation>
    <scope>NUCLEOTIDE SEQUENCE</scope>
    <source>
        <strain evidence="2">N237</strain>
    </source>
</reference>
<dbReference type="CDD" id="cd04186">
    <property type="entry name" value="GT_2_like_c"/>
    <property type="match status" value="1"/>
</dbReference>
<dbReference type="Proteomes" id="UP001056336">
    <property type="component" value="Chromosome"/>
</dbReference>
<keyword evidence="3" id="KW-1185">Reference proteome</keyword>
<accession>A0ABY4R088</accession>
<sequence>MRVSVIVLAWGVEPYLQACVSSVLASHGVELELVVVDNGSPAVAGLPPSSRVRIVTAPRNLGFAGGVNLGVAHATGECLVLLNSDAIIRSDSIERLVDGLTDFDVVSGGIRIADRPQLMNSAGNPVHFMGLVWAGGHETPASLFPDRRAVASASGAFLAVRRTDWDALGGFPADYFAYHEDTELSLRAWLTGRRVGFVPDAIAAHHYEFSRNPAKMYLLQRNRWLTVLTTFPTKVLWAALPMMVLFEFALAGLSLAQGWFRGWLRAWLSLFGQLGRIRSRRRECQAQAVVPDAMFAGLLTTAIDPAMIPLPAGTSLVNRIFAAYWRVALRLTGV</sequence>
<name>A0ABY4R088_9ACTN</name>
<proteinExistence type="predicted"/>
<dbReference type="Pfam" id="PF00535">
    <property type="entry name" value="Glycos_transf_2"/>
    <property type="match status" value="1"/>
</dbReference>
<reference evidence="2" key="2">
    <citation type="submission" date="2022-05" db="EMBL/GenBank/DDBJ databases">
        <authorList>
            <person name="Kim J.-S."/>
            <person name="Lee K."/>
            <person name="Suh M."/>
            <person name="Eom M."/>
            <person name="Kim J.-S."/>
            <person name="Kim D.-S."/>
            <person name="Ko S.-H."/>
            <person name="Shin Y."/>
            <person name="Lee J.-S."/>
        </authorList>
    </citation>
    <scope>NUCLEOTIDE SEQUENCE</scope>
    <source>
        <strain evidence="2">N237</strain>
    </source>
</reference>
<dbReference type="EMBL" id="CP097332">
    <property type="protein sequence ID" value="UQX88686.1"/>
    <property type="molecule type" value="Genomic_DNA"/>
</dbReference>
<organism evidence="2 3">
    <name type="scientific">Jatrophihabitans telluris</name>
    <dbReference type="NCBI Taxonomy" id="2038343"/>
    <lineage>
        <taxon>Bacteria</taxon>
        <taxon>Bacillati</taxon>
        <taxon>Actinomycetota</taxon>
        <taxon>Actinomycetes</taxon>
        <taxon>Jatrophihabitantales</taxon>
        <taxon>Jatrophihabitantaceae</taxon>
        <taxon>Jatrophihabitans</taxon>
    </lineage>
</organism>
<dbReference type="Gene3D" id="3.90.550.10">
    <property type="entry name" value="Spore Coat Polysaccharide Biosynthesis Protein SpsA, Chain A"/>
    <property type="match status" value="1"/>
</dbReference>
<feature type="domain" description="Glycosyltransferase 2-like" evidence="1">
    <location>
        <begin position="4"/>
        <end position="112"/>
    </location>
</feature>
<dbReference type="InterPro" id="IPR001173">
    <property type="entry name" value="Glyco_trans_2-like"/>
</dbReference>
<evidence type="ECO:0000313" key="2">
    <source>
        <dbReference type="EMBL" id="UQX88686.1"/>
    </source>
</evidence>
<gene>
    <name evidence="2" type="ORF">M6D93_01480</name>
</gene>
<dbReference type="SUPFAM" id="SSF53448">
    <property type="entry name" value="Nucleotide-diphospho-sugar transferases"/>
    <property type="match status" value="1"/>
</dbReference>
<dbReference type="PANTHER" id="PTHR43179">
    <property type="entry name" value="RHAMNOSYLTRANSFERASE WBBL"/>
    <property type="match status" value="1"/>
</dbReference>